<name>A0A426QHL9_9GAMM</name>
<dbReference type="EMBL" id="QZMU01000001">
    <property type="protein sequence ID" value="RRQ21247.1"/>
    <property type="molecule type" value="Genomic_DNA"/>
</dbReference>
<feature type="transmembrane region" description="Helical" evidence="1">
    <location>
        <begin position="12"/>
        <end position="30"/>
    </location>
</feature>
<dbReference type="AlphaFoldDB" id="A0A426QHL9"/>
<reference evidence="2 3" key="1">
    <citation type="journal article" date="2010" name="Int. J. Syst. Evol. Microbiol.">
        <title>Thiohalobacter thiocyanaticus gen. nov., sp. nov., a moderately halophilic, sulfur-oxidizing gammaproteobacterium from hypersaline lakes, that utilizes thiocyanate.</title>
        <authorList>
            <person name="Sorokin D.Y."/>
            <person name="Kovaleva O.L."/>
            <person name="Tourova T.P."/>
            <person name="Muyzer G."/>
        </authorList>
    </citation>
    <scope>NUCLEOTIDE SEQUENCE [LARGE SCALE GENOMIC DNA]</scope>
    <source>
        <strain evidence="2 3">Hrh1</strain>
    </source>
</reference>
<protein>
    <submittedName>
        <fullName evidence="2">Uncharacterized protein</fullName>
    </submittedName>
</protein>
<keyword evidence="1" id="KW-1133">Transmembrane helix</keyword>
<evidence type="ECO:0000313" key="2">
    <source>
        <dbReference type="EMBL" id="RRQ21247.1"/>
    </source>
</evidence>
<gene>
    <name evidence="2" type="ORF">D6C00_04285</name>
</gene>
<comment type="caution">
    <text evidence="2">The sequence shown here is derived from an EMBL/GenBank/DDBJ whole genome shotgun (WGS) entry which is preliminary data.</text>
</comment>
<keyword evidence="1" id="KW-0472">Membrane</keyword>
<keyword evidence="3" id="KW-1185">Reference proteome</keyword>
<evidence type="ECO:0000256" key="1">
    <source>
        <dbReference type="SAM" id="Phobius"/>
    </source>
</evidence>
<organism evidence="2 3">
    <name type="scientific">Thiohalobacter thiocyanaticus</name>
    <dbReference type="NCBI Taxonomy" id="585455"/>
    <lineage>
        <taxon>Bacteria</taxon>
        <taxon>Pseudomonadati</taxon>
        <taxon>Pseudomonadota</taxon>
        <taxon>Gammaproteobacteria</taxon>
        <taxon>Thiohalobacterales</taxon>
        <taxon>Thiohalobacteraceae</taxon>
        <taxon>Thiohalobacter</taxon>
    </lineage>
</organism>
<proteinExistence type="predicted"/>
<keyword evidence="1" id="KW-0812">Transmembrane</keyword>
<dbReference type="Proteomes" id="UP000287798">
    <property type="component" value="Unassembled WGS sequence"/>
</dbReference>
<evidence type="ECO:0000313" key="3">
    <source>
        <dbReference type="Proteomes" id="UP000287798"/>
    </source>
</evidence>
<sequence length="66" mass="6921">MGHILPLGSIGKAVVVWLGILVLAVANGLLREALLVPVLGEPGSLILREHKGQSIRVRSCNATSRA</sequence>
<accession>A0A426QHL9</accession>